<dbReference type="Pfam" id="PF04014">
    <property type="entry name" value="MazE_antitoxin"/>
    <property type="match status" value="1"/>
</dbReference>
<keyword evidence="3" id="KW-1185">Reference proteome</keyword>
<accession>A0A0L6W503</accession>
<gene>
    <name evidence="2" type="ORF">Tfer_1000</name>
</gene>
<dbReference type="GO" id="GO:0003677">
    <property type="term" value="F:DNA binding"/>
    <property type="evidence" value="ECO:0007669"/>
    <property type="project" value="InterPro"/>
</dbReference>
<protein>
    <recommendedName>
        <fullName evidence="1">SpoVT-AbrB domain-containing protein</fullName>
    </recommendedName>
</protein>
<name>A0A0L6W503_9FIRM</name>
<comment type="caution">
    <text evidence="2">The sequence shown here is derived from an EMBL/GenBank/DDBJ whole genome shotgun (WGS) entry which is preliminary data.</text>
</comment>
<sequence>MLNLNRNHKLQYPVNWLKKLNLRPGDKLEVVEQDGRLIITPVVVIPRDQMWFYSKEWQQGEARVNEDIKEGKVRTASSKAELFHHSQRLQVLKAIDKVSDNPLPQNEGGYGKPGYCAICKGR</sequence>
<dbReference type="PATRIC" id="fig|281456.6.peg.1064"/>
<evidence type="ECO:0000313" key="2">
    <source>
        <dbReference type="EMBL" id="KNZ70433.1"/>
    </source>
</evidence>
<evidence type="ECO:0000259" key="1">
    <source>
        <dbReference type="Pfam" id="PF04014"/>
    </source>
</evidence>
<dbReference type="SUPFAM" id="SSF89447">
    <property type="entry name" value="AbrB/MazE/MraZ-like"/>
    <property type="match status" value="1"/>
</dbReference>
<dbReference type="InterPro" id="IPR007159">
    <property type="entry name" value="SpoVT-AbrB_dom"/>
</dbReference>
<dbReference type="EMBL" id="LGTE01000004">
    <property type="protein sequence ID" value="KNZ70433.1"/>
    <property type="molecule type" value="Genomic_DNA"/>
</dbReference>
<proteinExistence type="predicted"/>
<reference evidence="3" key="1">
    <citation type="submission" date="2015-07" db="EMBL/GenBank/DDBJ databases">
        <title>Complete Genome of Thermincola ferriacetica strain Z-0001T.</title>
        <authorList>
            <person name="Lusk B."/>
            <person name="Badalamenti J.P."/>
            <person name="Parameswaran P."/>
            <person name="Bond D.R."/>
            <person name="Torres C.I."/>
        </authorList>
    </citation>
    <scope>NUCLEOTIDE SEQUENCE [LARGE SCALE GENOMIC DNA]</scope>
    <source>
        <strain evidence="3">Z-0001</strain>
    </source>
</reference>
<dbReference type="AlphaFoldDB" id="A0A0L6W503"/>
<dbReference type="Gene3D" id="2.10.260.10">
    <property type="match status" value="1"/>
</dbReference>
<organism evidence="2 3">
    <name type="scientific">Thermincola ferriacetica</name>
    <dbReference type="NCBI Taxonomy" id="281456"/>
    <lineage>
        <taxon>Bacteria</taxon>
        <taxon>Bacillati</taxon>
        <taxon>Bacillota</taxon>
        <taxon>Clostridia</taxon>
        <taxon>Eubacteriales</taxon>
        <taxon>Thermincolaceae</taxon>
        <taxon>Thermincola</taxon>
    </lineage>
</organism>
<feature type="domain" description="SpoVT-AbrB" evidence="1">
    <location>
        <begin position="13"/>
        <end position="42"/>
    </location>
</feature>
<dbReference type="InterPro" id="IPR037914">
    <property type="entry name" value="SpoVT-AbrB_sf"/>
</dbReference>
<dbReference type="Proteomes" id="UP000037175">
    <property type="component" value="Unassembled WGS sequence"/>
</dbReference>
<evidence type="ECO:0000313" key="3">
    <source>
        <dbReference type="Proteomes" id="UP000037175"/>
    </source>
</evidence>